<dbReference type="GO" id="GO:0006310">
    <property type="term" value="P:DNA recombination"/>
    <property type="evidence" value="ECO:0007669"/>
    <property type="project" value="UniProtKB-KW"/>
</dbReference>
<comment type="caution">
    <text evidence="4">The sequence shown here is derived from an EMBL/GenBank/DDBJ whole genome shotgun (WGS) entry which is preliminary data.</text>
</comment>
<evidence type="ECO:0000313" key="4">
    <source>
        <dbReference type="EMBL" id="GLG90765.1"/>
    </source>
</evidence>
<reference evidence="4" key="3">
    <citation type="journal article" date="2023" name="Int. J. Syst. Evol. Microbiol.">
        <title>Sellimonas catena sp. nov., isolated from human faeces.</title>
        <authorList>
            <person name="Hisatomi A."/>
            <person name="Ohkuma M."/>
            <person name="Sakamoto M."/>
        </authorList>
    </citation>
    <scope>NUCLEOTIDE SEQUENCE</scope>
    <source>
        <strain evidence="4">18CBH55</strain>
    </source>
</reference>
<reference evidence="4" key="1">
    <citation type="submission" date="2022-11" db="EMBL/GenBank/DDBJ databases">
        <title>Draft genome sequence of Sellimonas catena strain 18CBH55.</title>
        <authorList>
            <person name="Hisatomi A."/>
            <person name="Ohkuma M."/>
            <person name="Sakamoto M."/>
        </authorList>
    </citation>
    <scope>NUCLEOTIDE SEQUENCE</scope>
    <source>
        <strain evidence="4">18CBH55</strain>
    </source>
</reference>
<dbReference type="Gene3D" id="1.10.443.10">
    <property type="entry name" value="Intergrase catalytic core"/>
    <property type="match status" value="1"/>
</dbReference>
<evidence type="ECO:0000313" key="5">
    <source>
        <dbReference type="Proteomes" id="UP001145094"/>
    </source>
</evidence>
<protein>
    <recommendedName>
        <fullName evidence="3">Tyr recombinase domain-containing protein</fullName>
    </recommendedName>
</protein>
<proteinExistence type="predicted"/>
<keyword evidence="1" id="KW-0233">DNA recombination</keyword>
<name>A0A9W6CE33_9FIRM</name>
<dbReference type="InterPro" id="IPR011010">
    <property type="entry name" value="DNA_brk_join_enz"/>
</dbReference>
<accession>A0A9W6CE33</accession>
<dbReference type="PROSITE" id="PS51898">
    <property type="entry name" value="TYR_RECOMBINASE"/>
    <property type="match status" value="1"/>
</dbReference>
<dbReference type="CDD" id="cd01189">
    <property type="entry name" value="INT_ICEBs1_C_like"/>
    <property type="match status" value="1"/>
</dbReference>
<dbReference type="InterPro" id="IPR050090">
    <property type="entry name" value="Tyrosine_recombinase_XerCD"/>
</dbReference>
<evidence type="ECO:0000259" key="3">
    <source>
        <dbReference type="PROSITE" id="PS51898"/>
    </source>
</evidence>
<dbReference type="PANTHER" id="PTHR30349:SF64">
    <property type="entry name" value="PROPHAGE INTEGRASE INTD-RELATED"/>
    <property type="match status" value="1"/>
</dbReference>
<feature type="region of interest" description="Disordered" evidence="2">
    <location>
        <begin position="71"/>
        <end position="96"/>
    </location>
</feature>
<dbReference type="EMBL" id="BSCH01000013">
    <property type="protein sequence ID" value="GLG90765.1"/>
    <property type="molecule type" value="Genomic_DNA"/>
</dbReference>
<reference evidence="4" key="2">
    <citation type="submission" date="2022-11" db="EMBL/GenBank/DDBJ databases">
        <title>Draft genome sequence of Sellimonas catena strain 18CBH55.</title>
        <authorList>
            <person name="Atsushi H."/>
            <person name="Moriya O."/>
            <person name="Mitsuo S."/>
        </authorList>
    </citation>
    <scope>NUCLEOTIDE SEQUENCE</scope>
    <source>
        <strain evidence="4">18CBH55</strain>
    </source>
</reference>
<dbReference type="PANTHER" id="PTHR30349">
    <property type="entry name" value="PHAGE INTEGRASE-RELATED"/>
    <property type="match status" value="1"/>
</dbReference>
<dbReference type="InterPro" id="IPR013762">
    <property type="entry name" value="Integrase-like_cat_sf"/>
</dbReference>
<dbReference type="Proteomes" id="UP001145094">
    <property type="component" value="Unassembled WGS sequence"/>
</dbReference>
<feature type="domain" description="Tyr recombinase" evidence="3">
    <location>
        <begin position="146"/>
        <end position="329"/>
    </location>
</feature>
<dbReference type="AlphaFoldDB" id="A0A9W6CE33"/>
<dbReference type="GO" id="GO:0015074">
    <property type="term" value="P:DNA integration"/>
    <property type="evidence" value="ECO:0007669"/>
    <property type="project" value="InterPro"/>
</dbReference>
<dbReference type="Pfam" id="PF00589">
    <property type="entry name" value="Phage_integrase"/>
    <property type="match status" value="1"/>
</dbReference>
<evidence type="ECO:0000256" key="1">
    <source>
        <dbReference type="ARBA" id="ARBA00023172"/>
    </source>
</evidence>
<evidence type="ECO:0000256" key="2">
    <source>
        <dbReference type="SAM" id="MobiDB-lite"/>
    </source>
</evidence>
<sequence>MIIQPERGTRNINEKFYEMETRQIAMLNEIFGEVGLTKEEKIRTLVWLAGWEESTVVNVVSVMRKAIAAEAKRRGQPLRPKGGKSPRQGAKAAFDGRNGCQKPYSGEYLRTIHAQLSAIFNHAVNFYNLPNNPAKRAGGFKAEKPKEVEIWTQEEYLRFSATMMDKPRSFYAFEMLYWCGLRSGELLALTASDFDLEAKTVKISKTFHRSKGRDIITSPKTVKSNRIIKMPLFLCESMKEYMAMFYNLQPGERIFPFTKSYLDHELRRGAKEAGLKRIKVHALRHSHVSLMIHMGFTPFEIAERMGHEAEKITLKYAHLFPDVQDECNHRFGFWIRQGGDKSMDFLFGRDKGKIGIEFPDRKLCWIPWFMKHVDGEEPELGDTGIDGTVGKGPILLKPADKIPEFIPGDLLRQLVKNRVKVIQIRTDISRIRS</sequence>
<organism evidence="4 5">
    <name type="scientific">Sellimonas catena</name>
    <dbReference type="NCBI Taxonomy" id="2994035"/>
    <lineage>
        <taxon>Bacteria</taxon>
        <taxon>Bacillati</taxon>
        <taxon>Bacillota</taxon>
        <taxon>Clostridia</taxon>
        <taxon>Lachnospirales</taxon>
        <taxon>Lachnospiraceae</taxon>
        <taxon>Sellimonas</taxon>
    </lineage>
</organism>
<dbReference type="InterPro" id="IPR002104">
    <property type="entry name" value="Integrase_catalytic"/>
</dbReference>
<dbReference type="GO" id="GO:0003677">
    <property type="term" value="F:DNA binding"/>
    <property type="evidence" value="ECO:0007669"/>
    <property type="project" value="InterPro"/>
</dbReference>
<gene>
    <name evidence="4" type="ORF">Selli2_21920</name>
</gene>
<dbReference type="SUPFAM" id="SSF56349">
    <property type="entry name" value="DNA breaking-rejoining enzymes"/>
    <property type="match status" value="1"/>
</dbReference>